<accession>A0A6L6G7A9</accession>
<feature type="domain" description="Peptidase M16 C-terminal" evidence="8">
    <location>
        <begin position="184"/>
        <end position="358"/>
    </location>
</feature>
<protein>
    <submittedName>
        <fullName evidence="9">Insulinase family protein</fullName>
    </submittedName>
</protein>
<dbReference type="InterPro" id="IPR050626">
    <property type="entry name" value="Peptidase_M16"/>
</dbReference>
<dbReference type="Pfam" id="PF00675">
    <property type="entry name" value="Peptidase_M16"/>
    <property type="match status" value="1"/>
</dbReference>
<dbReference type="Gene3D" id="3.30.830.10">
    <property type="entry name" value="Metalloenzyme, LuxS/M16 peptidase-like"/>
    <property type="match status" value="2"/>
</dbReference>
<dbReference type="AlphaFoldDB" id="A0A6L6G7A9"/>
<dbReference type="GO" id="GO:0008237">
    <property type="term" value="F:metallopeptidase activity"/>
    <property type="evidence" value="ECO:0007669"/>
    <property type="project" value="UniProtKB-KW"/>
</dbReference>
<dbReference type="NCBIfam" id="NF047421">
    <property type="entry name" value="YfmH_fam"/>
    <property type="match status" value="1"/>
</dbReference>
<dbReference type="PANTHER" id="PTHR43690:SF18">
    <property type="entry name" value="INSULIN-DEGRADING ENZYME-RELATED"/>
    <property type="match status" value="1"/>
</dbReference>
<comment type="caution">
    <text evidence="9">The sequence shown here is derived from an EMBL/GenBank/DDBJ whole genome shotgun (WGS) entry which is preliminary data.</text>
</comment>
<gene>
    <name evidence="9" type="ORF">GKS16_03345</name>
</gene>
<name>A0A6L6G7A9_STRUB</name>
<proteinExistence type="inferred from homology"/>
<reference evidence="9 10" key="1">
    <citation type="submission" date="2019-11" db="EMBL/GenBank/DDBJ databases">
        <title>Streptococcus uberis isolated from clinical mastitis cases on a southeastern Queensland dairy.</title>
        <authorList>
            <person name="Workentine M.L."/>
            <person name="Price R."/>
            <person name="Olchowy T."/>
        </authorList>
    </citation>
    <scope>NUCLEOTIDE SEQUENCE [LARGE SCALE GENOMIC DNA]</scope>
    <source>
        <strain evidence="9 10">OLC4459-A17</strain>
    </source>
</reference>
<evidence type="ECO:0000259" key="7">
    <source>
        <dbReference type="Pfam" id="PF00675"/>
    </source>
</evidence>
<keyword evidence="3" id="KW-0479">Metal-binding</keyword>
<feature type="domain" description="Peptidase M16 N-terminal" evidence="7">
    <location>
        <begin position="58"/>
        <end position="177"/>
    </location>
</feature>
<dbReference type="PANTHER" id="PTHR43690">
    <property type="entry name" value="NARDILYSIN"/>
    <property type="match status" value="1"/>
</dbReference>
<evidence type="ECO:0000313" key="9">
    <source>
        <dbReference type="EMBL" id="MTD01311.1"/>
    </source>
</evidence>
<dbReference type="InterPro" id="IPR011249">
    <property type="entry name" value="Metalloenz_LuxS/M16"/>
</dbReference>
<dbReference type="SUPFAM" id="SSF63411">
    <property type="entry name" value="LuxS/MPP-like metallohydrolase"/>
    <property type="match status" value="2"/>
</dbReference>
<dbReference type="Proteomes" id="UP000483839">
    <property type="component" value="Unassembled WGS sequence"/>
</dbReference>
<evidence type="ECO:0000259" key="8">
    <source>
        <dbReference type="Pfam" id="PF05193"/>
    </source>
</evidence>
<keyword evidence="2" id="KW-0645">Protease</keyword>
<evidence type="ECO:0000256" key="3">
    <source>
        <dbReference type="ARBA" id="ARBA00022723"/>
    </source>
</evidence>
<dbReference type="EMBL" id="WLXI01000034">
    <property type="protein sequence ID" value="MTD01311.1"/>
    <property type="molecule type" value="Genomic_DNA"/>
</dbReference>
<keyword evidence="6" id="KW-0482">Metalloprotease</keyword>
<dbReference type="InterPro" id="IPR007863">
    <property type="entry name" value="Peptidase_M16_C"/>
</dbReference>
<evidence type="ECO:0000313" key="10">
    <source>
        <dbReference type="Proteomes" id="UP000483839"/>
    </source>
</evidence>
<evidence type="ECO:0000256" key="1">
    <source>
        <dbReference type="ARBA" id="ARBA00007261"/>
    </source>
</evidence>
<keyword evidence="4" id="KW-0378">Hydrolase</keyword>
<dbReference type="Pfam" id="PF05193">
    <property type="entry name" value="Peptidase_M16_C"/>
    <property type="match status" value="1"/>
</dbReference>
<sequence length="427" mass="49282">MSKLRRISYPSIGEDIYYSKLKNDFQVYLINKPGYSEKSAMLTVDYGSVDSVFTVRCKDYSNPKGLAHFLEHKVFEDNEGKDVSLAFTKIGADVNAFTTFEKTAYYFSASDNFKEALKLLQEFVVSAHFTAESIDKEKKIIAQEIDMYLDDPDYQSYIGILQNLFPNSDLANDIAGTKSSINEISLEILRRNYNQFYHASNMTLIVMGDINIEETFQDILASQETLKRRRPPQAKIAQLPYNPIVKTNSIDMDVITPKLVVGYRGKKLNQNFPILEYKIGLKLFLAMLFGWTSKNYQDWYNDGKIDDSFDIEIEIQHDFSFVLISLETNAPIAMSSKIRKKMERFQKSKDLNENHLVLLKKEIYGDFIQSLDSVDQLIHQFHLFLNDDVNYFDIPDILNRISLEDILAIGFDFFNTAEVSDFTVFPK</sequence>
<comment type="similarity">
    <text evidence="1">Belongs to the peptidase M16 family.</text>
</comment>
<evidence type="ECO:0000256" key="2">
    <source>
        <dbReference type="ARBA" id="ARBA00022670"/>
    </source>
</evidence>
<dbReference type="GO" id="GO:0046872">
    <property type="term" value="F:metal ion binding"/>
    <property type="evidence" value="ECO:0007669"/>
    <property type="project" value="UniProtKB-KW"/>
</dbReference>
<organism evidence="9 10">
    <name type="scientific">Streptococcus uberis</name>
    <dbReference type="NCBI Taxonomy" id="1349"/>
    <lineage>
        <taxon>Bacteria</taxon>
        <taxon>Bacillati</taxon>
        <taxon>Bacillota</taxon>
        <taxon>Bacilli</taxon>
        <taxon>Lactobacillales</taxon>
        <taxon>Streptococcaceae</taxon>
        <taxon>Streptococcus</taxon>
    </lineage>
</organism>
<dbReference type="InterPro" id="IPR011765">
    <property type="entry name" value="Pept_M16_N"/>
</dbReference>
<dbReference type="RefSeq" id="WP_154617319.1">
    <property type="nucleotide sequence ID" value="NZ_JADFAX010000005.1"/>
</dbReference>
<evidence type="ECO:0000256" key="4">
    <source>
        <dbReference type="ARBA" id="ARBA00022801"/>
    </source>
</evidence>
<dbReference type="GO" id="GO:0006508">
    <property type="term" value="P:proteolysis"/>
    <property type="evidence" value="ECO:0007669"/>
    <property type="project" value="UniProtKB-KW"/>
</dbReference>
<evidence type="ECO:0000256" key="6">
    <source>
        <dbReference type="ARBA" id="ARBA00023049"/>
    </source>
</evidence>
<evidence type="ECO:0000256" key="5">
    <source>
        <dbReference type="ARBA" id="ARBA00022833"/>
    </source>
</evidence>
<keyword evidence="5" id="KW-0862">Zinc</keyword>